<dbReference type="InterPro" id="IPR029045">
    <property type="entry name" value="ClpP/crotonase-like_dom_sf"/>
</dbReference>
<dbReference type="RefSeq" id="WP_039237668.1">
    <property type="nucleotide sequence ID" value="NZ_JWIR02000027.1"/>
</dbReference>
<protein>
    <submittedName>
        <fullName evidence="3">Enoyl-CoA hydratase</fullName>
    </submittedName>
</protein>
<dbReference type="Pfam" id="PF00378">
    <property type="entry name" value="ECH_1"/>
    <property type="match status" value="1"/>
</dbReference>
<dbReference type="PANTHER" id="PTHR11941">
    <property type="entry name" value="ENOYL-COA HYDRATASE-RELATED"/>
    <property type="match status" value="1"/>
</dbReference>
<evidence type="ECO:0000313" key="4">
    <source>
        <dbReference type="Proteomes" id="UP000031563"/>
    </source>
</evidence>
<accession>A0A0F5HUW7</accession>
<organism evidence="3 4">
    <name type="scientific">Bacillus thermotolerans</name>
    <name type="common">Quasibacillus thermotolerans</name>
    <dbReference type="NCBI Taxonomy" id="1221996"/>
    <lineage>
        <taxon>Bacteria</taxon>
        <taxon>Bacillati</taxon>
        <taxon>Bacillota</taxon>
        <taxon>Bacilli</taxon>
        <taxon>Bacillales</taxon>
        <taxon>Bacillaceae</taxon>
        <taxon>Bacillus</taxon>
    </lineage>
</organism>
<dbReference type="InterPro" id="IPR018376">
    <property type="entry name" value="Enoyl-CoA_hyd/isom_CS"/>
</dbReference>
<proteinExistence type="inferred from homology"/>
<accession>A0A0F5I503</accession>
<dbReference type="SUPFAM" id="SSF52096">
    <property type="entry name" value="ClpP/crotonase"/>
    <property type="match status" value="1"/>
</dbReference>
<reference evidence="3" key="1">
    <citation type="submission" date="2015-02" db="EMBL/GenBank/DDBJ databases">
        <title>Genome Assembly of Bacillaceae bacterium MTCC 8252.</title>
        <authorList>
            <person name="Verma A."/>
            <person name="Khatri I."/>
            <person name="Mual P."/>
            <person name="Subramanian S."/>
            <person name="Krishnamurthi S."/>
        </authorList>
    </citation>
    <scope>NUCLEOTIDE SEQUENCE [LARGE SCALE GENOMIC DNA]</scope>
    <source>
        <strain evidence="3">MTCC 8252</strain>
    </source>
</reference>
<keyword evidence="4" id="KW-1185">Reference proteome</keyword>
<dbReference type="GO" id="GO:0006635">
    <property type="term" value="P:fatty acid beta-oxidation"/>
    <property type="evidence" value="ECO:0007669"/>
    <property type="project" value="TreeGrafter"/>
</dbReference>
<evidence type="ECO:0000256" key="1">
    <source>
        <dbReference type="ARBA" id="ARBA00005254"/>
    </source>
</evidence>
<dbReference type="AlphaFoldDB" id="A0A0F5HUW7"/>
<dbReference type="Proteomes" id="UP000031563">
    <property type="component" value="Unassembled WGS sequence"/>
</dbReference>
<dbReference type="GO" id="GO:0003824">
    <property type="term" value="F:catalytic activity"/>
    <property type="evidence" value="ECO:0007669"/>
    <property type="project" value="InterPro"/>
</dbReference>
<dbReference type="PROSITE" id="PS00166">
    <property type="entry name" value="ENOYL_COA_HYDRATASE"/>
    <property type="match status" value="1"/>
</dbReference>
<dbReference type="OrthoDB" id="5365311at2"/>
<dbReference type="PANTHER" id="PTHR11941:SF54">
    <property type="entry name" value="ENOYL-COA HYDRATASE, MITOCHONDRIAL"/>
    <property type="match status" value="1"/>
</dbReference>
<evidence type="ECO:0000256" key="2">
    <source>
        <dbReference type="RuleBase" id="RU003707"/>
    </source>
</evidence>
<dbReference type="CDD" id="cd06558">
    <property type="entry name" value="crotonase-like"/>
    <property type="match status" value="1"/>
</dbReference>
<comment type="caution">
    <text evidence="3">The sequence shown here is derived from an EMBL/GenBank/DDBJ whole genome shotgun (WGS) entry which is preliminary data.</text>
</comment>
<dbReference type="Gene3D" id="3.90.226.10">
    <property type="entry name" value="2-enoyl-CoA Hydratase, Chain A, domain 1"/>
    <property type="match status" value="1"/>
</dbReference>
<name>A0A0F5HUW7_BACTR</name>
<dbReference type="STRING" id="1221996.QY95_01185"/>
<gene>
    <name evidence="3" type="ORF">QY95_01185</name>
</gene>
<dbReference type="EMBL" id="JWIR02000027">
    <property type="protein sequence ID" value="KKB40611.1"/>
    <property type="molecule type" value="Genomic_DNA"/>
</dbReference>
<evidence type="ECO:0000313" key="3">
    <source>
        <dbReference type="EMBL" id="KKB40611.1"/>
    </source>
</evidence>
<sequence length="257" mass="28381">MAEQFETIQFRTEQGVAYLTLDRPPVNVLNIEMMNEISSALTSIRDNKDLHALVIRAEGKVFSAGAAVEDHMGDKAEPMLHAFHKMFHLLIEIPCPTIAVVEGAALGGGCELATFCDIVYATEKAKFGQPEINLGLFPPVSTVAFPWVTGLNRTMELLLTGETIDAQKAYEWGFVNRLVAREEVDEALEQLLGNLRSKSALALSLTRKAVRKAMASSFAASIGEVEQIYFRDLLPSNDAQEGLHSFVEKREPVWKNS</sequence>
<comment type="similarity">
    <text evidence="1 2">Belongs to the enoyl-CoA hydratase/isomerase family.</text>
</comment>
<dbReference type="InterPro" id="IPR001753">
    <property type="entry name" value="Enoyl-CoA_hydra/iso"/>
</dbReference>